<dbReference type="Gene3D" id="3.30.1150.10">
    <property type="match status" value="1"/>
</dbReference>
<feature type="transmembrane region" description="Helical" evidence="1">
    <location>
        <begin position="36"/>
        <end position="56"/>
    </location>
</feature>
<dbReference type="SUPFAM" id="SSF74653">
    <property type="entry name" value="TolA/TonB C-terminal domain"/>
    <property type="match status" value="1"/>
</dbReference>
<comment type="caution">
    <text evidence="3">The sequence shown here is derived from an EMBL/GenBank/DDBJ whole genome shotgun (WGS) entry which is preliminary data.</text>
</comment>
<evidence type="ECO:0000259" key="2">
    <source>
        <dbReference type="Pfam" id="PF03544"/>
    </source>
</evidence>
<sequence>MDFFIVWLLISGSYFALVWLLARVLPERTYPLLRRLHWLTSGMCLLTACIPLLTLGEWTFKSWGPLLILLLASGLLGGIRARLKLTRSTPLSTIQAILVGIAAPLLISGLDNSTPSDVAYSDSNYTVTINTHESFQIDNLIYTDVELYRTHGLLFEKPMGKIVLEHTGNNVPERMEWWHGVSALSFDPSKNRGVARHNGQDVPFEVNPPYHNNGVPPPEPPAEPVVVAEDSVDDNKVYTYVEEMPKLLGYPGKALTLEVAQAVLVWLKVPRDAQEGTLFLGFVVDKTGAVRNLHIAKGLSASSDSAVLAAARHMPSFSPGRMNGKPLNVSLTVPIQVYKSIARRGKRNRH</sequence>
<accession>A0A2M9BNA8</accession>
<keyword evidence="1" id="KW-1133">Transmembrane helix</keyword>
<dbReference type="OrthoDB" id="9872286at2"/>
<keyword evidence="4" id="KW-1185">Reference proteome</keyword>
<feature type="transmembrane region" description="Helical" evidence="1">
    <location>
        <begin position="6"/>
        <end position="24"/>
    </location>
</feature>
<dbReference type="AlphaFoldDB" id="A0A2M9BNA8"/>
<evidence type="ECO:0000256" key="1">
    <source>
        <dbReference type="SAM" id="Phobius"/>
    </source>
</evidence>
<evidence type="ECO:0000313" key="3">
    <source>
        <dbReference type="EMBL" id="PJJ59422.1"/>
    </source>
</evidence>
<evidence type="ECO:0000313" key="4">
    <source>
        <dbReference type="Proteomes" id="UP000228535"/>
    </source>
</evidence>
<keyword evidence="1" id="KW-0812">Transmembrane</keyword>
<gene>
    <name evidence="3" type="ORF">CLV45_0839</name>
</gene>
<dbReference type="Proteomes" id="UP000228535">
    <property type="component" value="Unassembled WGS sequence"/>
</dbReference>
<dbReference type="Pfam" id="PF03544">
    <property type="entry name" value="TonB_C"/>
    <property type="match status" value="1"/>
</dbReference>
<organism evidence="3 4">
    <name type="scientific">Hymenobacter chitinivorans DSM 11115</name>
    <dbReference type="NCBI Taxonomy" id="1121954"/>
    <lineage>
        <taxon>Bacteria</taxon>
        <taxon>Pseudomonadati</taxon>
        <taxon>Bacteroidota</taxon>
        <taxon>Cytophagia</taxon>
        <taxon>Cytophagales</taxon>
        <taxon>Hymenobacteraceae</taxon>
        <taxon>Hymenobacter</taxon>
    </lineage>
</organism>
<name>A0A2M9BNA8_9BACT</name>
<keyword evidence="1" id="KW-0472">Membrane</keyword>
<feature type="domain" description="TonB C-terminal" evidence="2">
    <location>
        <begin position="272"/>
        <end position="335"/>
    </location>
</feature>
<reference evidence="3 4" key="1">
    <citation type="submission" date="2017-11" db="EMBL/GenBank/DDBJ databases">
        <title>Genomic Encyclopedia of Archaeal and Bacterial Type Strains, Phase II (KMG-II): From Individual Species to Whole Genera.</title>
        <authorList>
            <person name="Goeker M."/>
        </authorList>
    </citation>
    <scope>NUCLEOTIDE SEQUENCE [LARGE SCALE GENOMIC DNA]</scope>
    <source>
        <strain evidence="3 4">DSM 11115</strain>
    </source>
</reference>
<protein>
    <submittedName>
        <fullName evidence="3">TonB-like protein</fullName>
    </submittedName>
</protein>
<dbReference type="GO" id="GO:0055085">
    <property type="term" value="P:transmembrane transport"/>
    <property type="evidence" value="ECO:0007669"/>
    <property type="project" value="InterPro"/>
</dbReference>
<feature type="transmembrane region" description="Helical" evidence="1">
    <location>
        <begin position="62"/>
        <end position="79"/>
    </location>
</feature>
<proteinExistence type="predicted"/>
<dbReference type="EMBL" id="PGFA01000001">
    <property type="protein sequence ID" value="PJJ59422.1"/>
    <property type="molecule type" value="Genomic_DNA"/>
</dbReference>
<dbReference type="InterPro" id="IPR037682">
    <property type="entry name" value="TonB_C"/>
</dbReference>